<dbReference type="PANTHER" id="PTHR43471:SF1">
    <property type="entry name" value="ABC TRANSPORTER PERMEASE PROTEIN NOSY-RELATED"/>
    <property type="match status" value="1"/>
</dbReference>
<dbReference type="PANTHER" id="PTHR43471">
    <property type="entry name" value="ABC TRANSPORTER PERMEASE"/>
    <property type="match status" value="1"/>
</dbReference>
<feature type="transmembrane region" description="Helical" evidence="1">
    <location>
        <begin position="453"/>
        <end position="473"/>
    </location>
</feature>
<keyword evidence="1" id="KW-0472">Membrane</keyword>
<name>A0ABS5J6A7_9BACT</name>
<keyword evidence="1" id="KW-0812">Transmembrane</keyword>
<reference evidence="2 3" key="1">
    <citation type="submission" date="2021-04" db="EMBL/GenBank/DDBJ databases">
        <title>Chitinophaga sp. nov., isolated from the rhizosphere soil.</title>
        <authorList>
            <person name="He S."/>
        </authorList>
    </citation>
    <scope>NUCLEOTIDE SEQUENCE [LARGE SCALE GENOMIC DNA]</scope>
    <source>
        <strain evidence="2 3">2R12</strain>
    </source>
</reference>
<dbReference type="InterPro" id="IPR021913">
    <property type="entry name" value="DUF3526"/>
</dbReference>
<feature type="transmembrane region" description="Helical" evidence="1">
    <location>
        <begin position="128"/>
        <end position="147"/>
    </location>
</feature>
<feature type="transmembrane region" description="Helical" evidence="1">
    <location>
        <begin position="213"/>
        <end position="238"/>
    </location>
</feature>
<sequence>MKQANIITRHFIKTIIRSRALAAIYLLWLLLVTYAAVTGYQVYITQDTLRQQFQHQARQSWEANPDKHPHRMAHFGTFAFRQKHPLSMFDYGMESYTGNAVFLEAHKQNTVNFSEAGFSTGLLRLGEISPAMLIQVLLPLILFFLGFDTVARQKENGTLKILLCQGAGFRSIIRGNSLGLFVVAFIFLAPVLAAVAVQLLLQHAAPGAAVLQRAAYLLLGNLFFLWIICIIAVCVSAISHNSRAALLKLLGLWLLMTIVLPKTLQAIGSAMYPAPGKIQFDAAVEKDILKIGDSHNPNDLHFKRLKDSVLRANNADSVQQLRFNYGGFQMQEGERMSSEVYNRHLQTLYDVYERQNNVSKYATFIDPLIGVKNMSMALTGTDFTAYRKFQDDAEAYRYKLAQTMNELQQKYISNTTPAKDEHPHSIGKEHWTAFADFTHDFPPVPSLLYQERLTIAAMLAWFILSFFLIHFTAAKATTL</sequence>
<evidence type="ECO:0000313" key="3">
    <source>
        <dbReference type="Proteomes" id="UP000676386"/>
    </source>
</evidence>
<dbReference type="Pfam" id="PF12040">
    <property type="entry name" value="DUF3526"/>
    <property type="match status" value="1"/>
</dbReference>
<gene>
    <name evidence="2" type="ORF">KE626_22470</name>
</gene>
<keyword evidence="3" id="KW-1185">Reference proteome</keyword>
<keyword evidence="1" id="KW-1133">Transmembrane helix</keyword>
<dbReference type="EMBL" id="JAGTXB010000012">
    <property type="protein sequence ID" value="MBS0030107.1"/>
    <property type="molecule type" value="Genomic_DNA"/>
</dbReference>
<feature type="transmembrane region" description="Helical" evidence="1">
    <location>
        <begin position="245"/>
        <end position="264"/>
    </location>
</feature>
<accession>A0ABS5J6A7</accession>
<dbReference type="Pfam" id="PF12679">
    <property type="entry name" value="ABC2_membrane_2"/>
    <property type="match status" value="1"/>
</dbReference>
<dbReference type="Proteomes" id="UP000676386">
    <property type="component" value="Unassembled WGS sequence"/>
</dbReference>
<dbReference type="RefSeq" id="WP_211975246.1">
    <property type="nucleotide sequence ID" value="NZ_CBFHAM010000062.1"/>
</dbReference>
<feature type="transmembrane region" description="Helical" evidence="1">
    <location>
        <begin position="178"/>
        <end position="201"/>
    </location>
</feature>
<evidence type="ECO:0000256" key="1">
    <source>
        <dbReference type="SAM" id="Phobius"/>
    </source>
</evidence>
<evidence type="ECO:0000313" key="2">
    <source>
        <dbReference type="EMBL" id="MBS0030107.1"/>
    </source>
</evidence>
<comment type="caution">
    <text evidence="2">The sequence shown here is derived from an EMBL/GenBank/DDBJ whole genome shotgun (WGS) entry which is preliminary data.</text>
</comment>
<protein>
    <submittedName>
        <fullName evidence="2">DUF3526 domain-containing protein</fullName>
    </submittedName>
</protein>
<proteinExistence type="predicted"/>
<organism evidence="2 3">
    <name type="scientific">Chitinophaga hostae</name>
    <dbReference type="NCBI Taxonomy" id="2831022"/>
    <lineage>
        <taxon>Bacteria</taxon>
        <taxon>Pseudomonadati</taxon>
        <taxon>Bacteroidota</taxon>
        <taxon>Chitinophagia</taxon>
        <taxon>Chitinophagales</taxon>
        <taxon>Chitinophagaceae</taxon>
        <taxon>Chitinophaga</taxon>
    </lineage>
</organism>